<comment type="caution">
    <text evidence="1">The sequence shown here is derived from an EMBL/GenBank/DDBJ whole genome shotgun (WGS) entry which is preliminary data.</text>
</comment>
<proteinExistence type="predicted"/>
<name>K0SB15_THAOC</name>
<feature type="non-terminal residue" evidence="1">
    <location>
        <position position="169"/>
    </location>
</feature>
<protein>
    <recommendedName>
        <fullName evidence="3">Reverse transcriptase domain-containing protein</fullName>
    </recommendedName>
</protein>
<organism evidence="1 2">
    <name type="scientific">Thalassiosira oceanica</name>
    <name type="common">Marine diatom</name>
    <dbReference type="NCBI Taxonomy" id="159749"/>
    <lineage>
        <taxon>Eukaryota</taxon>
        <taxon>Sar</taxon>
        <taxon>Stramenopiles</taxon>
        <taxon>Ochrophyta</taxon>
        <taxon>Bacillariophyta</taxon>
        <taxon>Coscinodiscophyceae</taxon>
        <taxon>Thalassiosirophycidae</taxon>
        <taxon>Thalassiosirales</taxon>
        <taxon>Thalassiosiraceae</taxon>
        <taxon>Thalassiosira</taxon>
    </lineage>
</organism>
<sequence>MSEGLNQGCPLSSIFAAIVLNEVLVPLDRPMKDRATARVARGNYGDDECGSQAVQKGYVDDLLASLAHEDVLFYITKFNELARPLGLFLNPFKTRILTSCNGRSIIPALADHDLEVATSLRLAIELYSLTPAQKLRCKILHLNFEENIYLTTYRTTDSAGSVEGEGNGG</sequence>
<reference evidence="1 2" key="1">
    <citation type="journal article" date="2012" name="Genome Biol.">
        <title>Genome and low-iron response of an oceanic diatom adapted to chronic iron limitation.</title>
        <authorList>
            <person name="Lommer M."/>
            <person name="Specht M."/>
            <person name="Roy A.S."/>
            <person name="Kraemer L."/>
            <person name="Andreson R."/>
            <person name="Gutowska M.A."/>
            <person name="Wolf J."/>
            <person name="Bergner S.V."/>
            <person name="Schilhabel M.B."/>
            <person name="Klostermeier U.C."/>
            <person name="Beiko R.G."/>
            <person name="Rosenstiel P."/>
            <person name="Hippler M."/>
            <person name="Laroche J."/>
        </authorList>
    </citation>
    <scope>NUCLEOTIDE SEQUENCE [LARGE SCALE GENOMIC DNA]</scope>
    <source>
        <strain evidence="1 2">CCMP1005</strain>
    </source>
</reference>
<evidence type="ECO:0008006" key="3">
    <source>
        <dbReference type="Google" id="ProtNLM"/>
    </source>
</evidence>
<evidence type="ECO:0000313" key="1">
    <source>
        <dbReference type="EMBL" id="EJK62495.1"/>
    </source>
</evidence>
<evidence type="ECO:0000313" key="2">
    <source>
        <dbReference type="Proteomes" id="UP000266841"/>
    </source>
</evidence>
<gene>
    <name evidence="1" type="ORF">THAOC_16888</name>
</gene>
<dbReference type="EMBL" id="AGNL01018831">
    <property type="protein sequence ID" value="EJK62495.1"/>
    <property type="molecule type" value="Genomic_DNA"/>
</dbReference>
<accession>K0SB15</accession>
<dbReference type="Proteomes" id="UP000266841">
    <property type="component" value="Unassembled WGS sequence"/>
</dbReference>
<dbReference type="AlphaFoldDB" id="K0SB15"/>
<keyword evidence="2" id="KW-1185">Reference proteome</keyword>